<reference evidence="1" key="1">
    <citation type="journal article" date="2021" name="Mol. Ecol. Resour.">
        <title>Apolygus lucorum genome provides insights into omnivorousness and mesophyll feeding.</title>
        <authorList>
            <person name="Liu Y."/>
            <person name="Liu H."/>
            <person name="Wang H."/>
            <person name="Huang T."/>
            <person name="Liu B."/>
            <person name="Yang B."/>
            <person name="Yin L."/>
            <person name="Li B."/>
            <person name="Zhang Y."/>
            <person name="Zhang S."/>
            <person name="Jiang F."/>
            <person name="Zhang X."/>
            <person name="Ren Y."/>
            <person name="Wang B."/>
            <person name="Wang S."/>
            <person name="Lu Y."/>
            <person name="Wu K."/>
            <person name="Fan W."/>
            <person name="Wang G."/>
        </authorList>
    </citation>
    <scope>NUCLEOTIDE SEQUENCE</scope>
    <source>
        <strain evidence="1">12Hb</strain>
    </source>
</reference>
<dbReference type="OrthoDB" id="6611309at2759"/>
<dbReference type="EMBL" id="WIXP02000002">
    <property type="protein sequence ID" value="KAF6214838.1"/>
    <property type="molecule type" value="Genomic_DNA"/>
</dbReference>
<proteinExistence type="predicted"/>
<protein>
    <submittedName>
        <fullName evidence="1">Uncharacterized protein</fullName>
    </submittedName>
</protein>
<gene>
    <name evidence="1" type="ORF">GE061_009581</name>
</gene>
<evidence type="ECO:0000313" key="1">
    <source>
        <dbReference type="EMBL" id="KAF6214838.1"/>
    </source>
</evidence>
<sequence>MIVAPVLAALLLAAAPPPARGEDDDCDFEKPCLWDLKDGGFKIVTGQEVNNSWVPSDGHLGGPFTDADNNTNGYQCVFSLRFPRHHQAPQLSVVEG</sequence>
<dbReference type="Proteomes" id="UP000466442">
    <property type="component" value="Unassembled WGS sequence"/>
</dbReference>
<keyword evidence="2" id="KW-1185">Reference proteome</keyword>
<evidence type="ECO:0000313" key="2">
    <source>
        <dbReference type="Proteomes" id="UP000466442"/>
    </source>
</evidence>
<organism evidence="1 2">
    <name type="scientific">Apolygus lucorum</name>
    <name type="common">Small green plant bug</name>
    <name type="synonym">Lygocoris lucorum</name>
    <dbReference type="NCBI Taxonomy" id="248454"/>
    <lineage>
        <taxon>Eukaryota</taxon>
        <taxon>Metazoa</taxon>
        <taxon>Ecdysozoa</taxon>
        <taxon>Arthropoda</taxon>
        <taxon>Hexapoda</taxon>
        <taxon>Insecta</taxon>
        <taxon>Pterygota</taxon>
        <taxon>Neoptera</taxon>
        <taxon>Paraneoptera</taxon>
        <taxon>Hemiptera</taxon>
        <taxon>Heteroptera</taxon>
        <taxon>Panheteroptera</taxon>
        <taxon>Cimicomorpha</taxon>
        <taxon>Miridae</taxon>
        <taxon>Mirini</taxon>
        <taxon>Apolygus</taxon>
    </lineage>
</organism>
<accession>A0A6A4K079</accession>
<dbReference type="AlphaFoldDB" id="A0A6A4K079"/>
<name>A0A6A4K079_APOLU</name>
<comment type="caution">
    <text evidence="1">The sequence shown here is derived from an EMBL/GenBank/DDBJ whole genome shotgun (WGS) entry which is preliminary data.</text>
</comment>